<dbReference type="AlphaFoldDB" id="A0A319EUZ2"/>
<evidence type="ECO:0000313" key="3">
    <source>
        <dbReference type="Proteomes" id="UP000247810"/>
    </source>
</evidence>
<feature type="region of interest" description="Disordered" evidence="1">
    <location>
        <begin position="124"/>
        <end position="149"/>
    </location>
</feature>
<organism evidence="2 3">
    <name type="scientific">Aspergillus ellipticus CBS 707.79</name>
    <dbReference type="NCBI Taxonomy" id="1448320"/>
    <lineage>
        <taxon>Eukaryota</taxon>
        <taxon>Fungi</taxon>
        <taxon>Dikarya</taxon>
        <taxon>Ascomycota</taxon>
        <taxon>Pezizomycotina</taxon>
        <taxon>Eurotiomycetes</taxon>
        <taxon>Eurotiomycetidae</taxon>
        <taxon>Eurotiales</taxon>
        <taxon>Aspergillaceae</taxon>
        <taxon>Aspergillus</taxon>
        <taxon>Aspergillus subgen. Circumdati</taxon>
    </lineage>
</organism>
<protein>
    <submittedName>
        <fullName evidence="2">Uncharacterized protein</fullName>
    </submittedName>
</protein>
<accession>A0A319EUZ2</accession>
<gene>
    <name evidence="2" type="ORF">BO71DRAFT_211144</name>
</gene>
<feature type="region of interest" description="Disordered" evidence="1">
    <location>
        <begin position="46"/>
        <end position="86"/>
    </location>
</feature>
<name>A0A319EUZ2_9EURO</name>
<dbReference type="VEuPathDB" id="FungiDB:BO71DRAFT_211144"/>
<sequence length="149" mass="16216">MSHDPGLFWPGTNEATARSTWHKALAPIGALVSSITKWPCLQWHRLEPNGPEPRGQNSDRVGIVDTRGRAHTPGSPGDPSDQDLTAVRPQFWTASFLDTGRGWPVAISWLGPRQGIWNPVGRLQRTGDMRGGGGGGVSEDSTGLWRRET</sequence>
<evidence type="ECO:0000313" key="2">
    <source>
        <dbReference type="EMBL" id="PYH95142.1"/>
    </source>
</evidence>
<proteinExistence type="predicted"/>
<dbReference type="Proteomes" id="UP000247810">
    <property type="component" value="Unassembled WGS sequence"/>
</dbReference>
<dbReference type="EMBL" id="KZ825858">
    <property type="protein sequence ID" value="PYH95142.1"/>
    <property type="molecule type" value="Genomic_DNA"/>
</dbReference>
<reference evidence="2 3" key="1">
    <citation type="submission" date="2018-02" db="EMBL/GenBank/DDBJ databases">
        <title>The genomes of Aspergillus section Nigri reveals drivers in fungal speciation.</title>
        <authorList>
            <consortium name="DOE Joint Genome Institute"/>
            <person name="Vesth T.C."/>
            <person name="Nybo J."/>
            <person name="Theobald S."/>
            <person name="Brandl J."/>
            <person name="Frisvad J.C."/>
            <person name="Nielsen K.F."/>
            <person name="Lyhne E.K."/>
            <person name="Kogle M.E."/>
            <person name="Kuo A."/>
            <person name="Riley R."/>
            <person name="Clum A."/>
            <person name="Nolan M."/>
            <person name="Lipzen A."/>
            <person name="Salamov A."/>
            <person name="Henrissat B."/>
            <person name="Wiebenga A."/>
            <person name="De vries R.P."/>
            <person name="Grigoriev I.V."/>
            <person name="Mortensen U.H."/>
            <person name="Andersen M.R."/>
            <person name="Baker S.E."/>
        </authorList>
    </citation>
    <scope>NUCLEOTIDE SEQUENCE [LARGE SCALE GENOMIC DNA]</scope>
    <source>
        <strain evidence="2 3">CBS 707.79</strain>
    </source>
</reference>
<evidence type="ECO:0000256" key="1">
    <source>
        <dbReference type="SAM" id="MobiDB-lite"/>
    </source>
</evidence>
<keyword evidence="3" id="KW-1185">Reference proteome</keyword>